<evidence type="ECO:0000256" key="1">
    <source>
        <dbReference type="SAM" id="MobiDB-lite"/>
    </source>
</evidence>
<dbReference type="InParanoid" id="Q4N7F2"/>
<name>Q4N7F2_THEPA</name>
<feature type="region of interest" description="Disordered" evidence="1">
    <location>
        <begin position="31"/>
        <end position="64"/>
    </location>
</feature>
<feature type="compositionally biased region" description="Polar residues" evidence="1">
    <location>
        <begin position="40"/>
        <end position="59"/>
    </location>
</feature>
<proteinExistence type="predicted"/>
<dbReference type="OMA" id="NRENEPF"/>
<organism evidence="2 3">
    <name type="scientific">Theileria parva</name>
    <name type="common">East coast fever infection agent</name>
    <dbReference type="NCBI Taxonomy" id="5875"/>
    <lineage>
        <taxon>Eukaryota</taxon>
        <taxon>Sar</taxon>
        <taxon>Alveolata</taxon>
        <taxon>Apicomplexa</taxon>
        <taxon>Aconoidasida</taxon>
        <taxon>Piroplasmida</taxon>
        <taxon>Theileriidae</taxon>
        <taxon>Theileria</taxon>
    </lineage>
</organism>
<keyword evidence="3" id="KW-1185">Reference proteome</keyword>
<dbReference type="AlphaFoldDB" id="Q4N7F2"/>
<dbReference type="KEGG" id="tpv:TP01_0868"/>
<dbReference type="VEuPathDB" id="PiroplasmaDB:TpMuguga_01g00868"/>
<evidence type="ECO:0000313" key="2">
    <source>
        <dbReference type="EMBL" id="EAN34106.1"/>
    </source>
</evidence>
<sequence length="265" mass="28685">MKLNTIAIAFLYSCFSQFLKNVSALRRSSPDLSPDGSFLQVKSASPQDKQDVIQSSSPKVTVPTVDPEGLKKAVTAAVLSNQNQALQNGALNPADFTQAASVNSMSNAVSAMNNTVGPVKNPMATVGTMNSFTGMPGVQDNFPQTPPVNVQDTSTQENSLDNLNLLLDPSLVKISQADSHIKESMEKAVHSLKKVLEGLTNLATLSKSRDTEPFNVLGDDYTMRNVLDLMNKELRQVESLQKVVFQFNAFALSTFTKSPDDNKKS</sequence>
<dbReference type="eggNOG" id="ENOG502QXQH">
    <property type="taxonomic scope" value="Eukaryota"/>
</dbReference>
<dbReference type="Proteomes" id="UP000001949">
    <property type="component" value="Unassembled WGS sequence"/>
</dbReference>
<reference evidence="2 3" key="1">
    <citation type="journal article" date="2005" name="Science">
        <title>Genome sequence of Theileria parva, a bovine pathogen that transforms lymphocytes.</title>
        <authorList>
            <person name="Gardner M.J."/>
            <person name="Bishop R."/>
            <person name="Shah T."/>
            <person name="de Villiers E.P."/>
            <person name="Carlton J.M."/>
            <person name="Hall N."/>
            <person name="Ren Q."/>
            <person name="Paulsen I.T."/>
            <person name="Pain A."/>
            <person name="Berriman M."/>
            <person name="Wilson R.J.M."/>
            <person name="Sato S."/>
            <person name="Ralph S.A."/>
            <person name="Mann D.J."/>
            <person name="Xiong Z."/>
            <person name="Shallom S.J."/>
            <person name="Weidman J."/>
            <person name="Jiang L."/>
            <person name="Lynn J."/>
            <person name="Weaver B."/>
            <person name="Shoaibi A."/>
            <person name="Domingo A.R."/>
            <person name="Wasawo D."/>
            <person name="Crabtree J."/>
            <person name="Wortman J.R."/>
            <person name="Haas B."/>
            <person name="Angiuoli S.V."/>
            <person name="Creasy T.H."/>
            <person name="Lu C."/>
            <person name="Suh B."/>
            <person name="Silva J.C."/>
            <person name="Utterback T.R."/>
            <person name="Feldblyum T.V."/>
            <person name="Pertea M."/>
            <person name="Allen J."/>
            <person name="Nierman W.C."/>
            <person name="Taracha E.L.N."/>
            <person name="Salzberg S.L."/>
            <person name="White O.R."/>
            <person name="Fitzhugh H.A."/>
            <person name="Morzaria S."/>
            <person name="Venter J.C."/>
            <person name="Fraser C.M."/>
            <person name="Nene V."/>
        </authorList>
    </citation>
    <scope>NUCLEOTIDE SEQUENCE [LARGE SCALE GENOMIC DNA]</scope>
    <source>
        <strain evidence="2 3">Muguga</strain>
    </source>
</reference>
<dbReference type="EMBL" id="AAGK01000001">
    <property type="protein sequence ID" value="EAN34106.1"/>
    <property type="molecule type" value="Genomic_DNA"/>
</dbReference>
<evidence type="ECO:0000313" key="3">
    <source>
        <dbReference type="Proteomes" id="UP000001949"/>
    </source>
</evidence>
<evidence type="ECO:0008006" key="4">
    <source>
        <dbReference type="Google" id="ProtNLM"/>
    </source>
</evidence>
<gene>
    <name evidence="2" type="ordered locus">TP01_0868</name>
</gene>
<accession>Q4N7F2</accession>
<dbReference type="GeneID" id="3503432"/>
<dbReference type="RefSeq" id="XP_766389.1">
    <property type="nucleotide sequence ID" value="XM_761296.1"/>
</dbReference>
<protein>
    <recommendedName>
        <fullName evidence="4">CD8+ T cell target antigen Tp3</fullName>
    </recommendedName>
</protein>
<comment type="caution">
    <text evidence="2">The sequence shown here is derived from an EMBL/GenBank/DDBJ whole genome shotgun (WGS) entry which is preliminary data.</text>
</comment>